<dbReference type="AlphaFoldDB" id="A0AAQ4CNG1"/>
<keyword evidence="3" id="KW-1185">Reference proteome</keyword>
<evidence type="ECO:0000313" key="2">
    <source>
        <dbReference type="EMBL" id="BDB97342.1"/>
    </source>
</evidence>
<dbReference type="KEGG" id="scas:SACC_03590"/>
<dbReference type="GO" id="GO:0003677">
    <property type="term" value="F:DNA binding"/>
    <property type="evidence" value="ECO:0007669"/>
    <property type="project" value="InterPro"/>
</dbReference>
<protein>
    <recommendedName>
        <fullName evidence="1">SpoVT-AbrB domain-containing protein</fullName>
    </recommendedName>
</protein>
<evidence type="ECO:0000313" key="3">
    <source>
        <dbReference type="Proteomes" id="UP001319921"/>
    </source>
</evidence>
<proteinExistence type="predicted"/>
<dbReference type="SUPFAM" id="SSF109755">
    <property type="entry name" value="PhoU-like"/>
    <property type="match status" value="1"/>
</dbReference>
<dbReference type="Gene3D" id="1.20.58.220">
    <property type="entry name" value="Phosphate transport system protein phou homolog 2, domain 2"/>
    <property type="match status" value="2"/>
</dbReference>
<dbReference type="InterPro" id="IPR026022">
    <property type="entry name" value="PhoU_dom"/>
</dbReference>
<gene>
    <name evidence="2" type="ORF">SACC_03590</name>
</gene>
<dbReference type="SMART" id="SM00966">
    <property type="entry name" value="SpoVT_AbrB"/>
    <property type="match status" value="1"/>
</dbReference>
<feature type="domain" description="SpoVT-AbrB" evidence="1">
    <location>
        <begin position="11"/>
        <end position="57"/>
    </location>
</feature>
<dbReference type="Proteomes" id="UP001319921">
    <property type="component" value="Chromosome"/>
</dbReference>
<dbReference type="InterPro" id="IPR028366">
    <property type="entry name" value="PhoU"/>
</dbReference>
<dbReference type="EMBL" id="AP025226">
    <property type="protein sequence ID" value="BDB97342.1"/>
    <property type="molecule type" value="Genomic_DNA"/>
</dbReference>
<dbReference type="GeneID" id="68865087"/>
<dbReference type="Pfam" id="PF01895">
    <property type="entry name" value="PhoU"/>
    <property type="match status" value="2"/>
</dbReference>
<name>A0AAQ4CNG1_9CREN</name>
<sequence>MSKSITRRIQLTGGSTYIVSLPKDWVKALSLKTGDEVEIFQDVDMKLIIVPKSRNLTESEERKMILHCENSPPEAIVREFIAYYMAGYSSVTIACNKMTGNIRAYIKDAVRRRLLGAEVVEEDANSISIQFLVDEKELSIKKAITRAFTISYNMLRDSLEAINKSDFELAKEIIERDDEVDRFFFYIARQLTISVTSVNVLSNEGYNLTQAVDIYSVAKTVERVGDHANRIASLSEEVSKFSSKEDLVKLGFTVLENYKSSMNAFLNGKKDVAHNIISDIRIFEKLREMQEIVIKSNDNPKIITSASMVVESLRRIARYSADIAEATIDILAKAGR</sequence>
<evidence type="ECO:0000259" key="1">
    <source>
        <dbReference type="SMART" id="SM00966"/>
    </source>
</evidence>
<dbReference type="SUPFAM" id="SSF89447">
    <property type="entry name" value="AbrB/MazE/MraZ-like"/>
    <property type="match status" value="1"/>
</dbReference>
<organism evidence="2 3">
    <name type="scientific">Saccharolobus caldissimus</name>
    <dbReference type="NCBI Taxonomy" id="1702097"/>
    <lineage>
        <taxon>Archaea</taxon>
        <taxon>Thermoproteota</taxon>
        <taxon>Thermoprotei</taxon>
        <taxon>Sulfolobales</taxon>
        <taxon>Sulfolobaceae</taxon>
        <taxon>Saccharolobus</taxon>
    </lineage>
</organism>
<dbReference type="RefSeq" id="WP_229571349.1">
    <property type="nucleotide sequence ID" value="NZ_AP025226.1"/>
</dbReference>
<reference evidence="2 3" key="1">
    <citation type="journal article" date="2022" name="Microbiol. Resour. Announc.">
        <title>Complete Genome Sequence of the Hyperthermophilic and Acidophilic Archaeon Saccharolobus caldissimus Strain HS-3T.</title>
        <authorList>
            <person name="Sakai H.D."/>
            <person name="Kurosawa N."/>
        </authorList>
    </citation>
    <scope>NUCLEOTIDE SEQUENCE [LARGE SCALE GENOMIC DNA]</scope>
    <source>
        <strain evidence="2 3">JCM32116</strain>
    </source>
</reference>
<dbReference type="Pfam" id="PF04014">
    <property type="entry name" value="MazE_antitoxin"/>
    <property type="match status" value="1"/>
</dbReference>
<dbReference type="InterPro" id="IPR038078">
    <property type="entry name" value="PhoU-like_sf"/>
</dbReference>
<accession>A0AAQ4CNG1</accession>
<dbReference type="InterPro" id="IPR007159">
    <property type="entry name" value="SpoVT-AbrB_dom"/>
</dbReference>
<dbReference type="GO" id="GO:0045936">
    <property type="term" value="P:negative regulation of phosphate metabolic process"/>
    <property type="evidence" value="ECO:0007669"/>
    <property type="project" value="InterPro"/>
</dbReference>
<dbReference type="PANTHER" id="PTHR42930">
    <property type="entry name" value="PHOSPHATE-SPECIFIC TRANSPORT SYSTEM ACCESSORY PROTEIN PHOU"/>
    <property type="match status" value="1"/>
</dbReference>
<dbReference type="InterPro" id="IPR037914">
    <property type="entry name" value="SpoVT-AbrB_sf"/>
</dbReference>
<dbReference type="GO" id="GO:0030643">
    <property type="term" value="P:intracellular phosphate ion homeostasis"/>
    <property type="evidence" value="ECO:0007669"/>
    <property type="project" value="InterPro"/>
</dbReference>
<dbReference type="PANTHER" id="PTHR42930:SF2">
    <property type="entry name" value="PHOU DOMAIN-CONTAINING PROTEIN"/>
    <property type="match status" value="1"/>
</dbReference>